<dbReference type="SUPFAM" id="SSF55136">
    <property type="entry name" value="Probable bacterial effector-binding domain"/>
    <property type="match status" value="1"/>
</dbReference>
<accession>A0A9E7R4Z6</accession>
<dbReference type="EMBL" id="CP104003">
    <property type="protein sequence ID" value="UWM55707.1"/>
    <property type="molecule type" value="Genomic_DNA"/>
</dbReference>
<dbReference type="RefSeq" id="WP_260594818.1">
    <property type="nucleotide sequence ID" value="NZ_CP104003.1"/>
</dbReference>
<keyword evidence="2" id="KW-1185">Reference proteome</keyword>
<protein>
    <submittedName>
        <fullName evidence="1">Heme-binding protein</fullName>
    </submittedName>
</protein>
<dbReference type="InterPro" id="IPR011256">
    <property type="entry name" value="Reg_factor_effector_dom_sf"/>
</dbReference>
<dbReference type="KEGG" id="ssai:N0B31_05330"/>
<sequence>MRRSTLAALGGLGLLVGGAAFWSLRQRRTTEQVPYTVLERLDGVEMRQYPSSVAVETEAANDARAFGRLFRYISGANHERTDVSMTAPVETLVRAEGREVAMTTPVRTSEAAGASGVRMSFYLPTDYDYERAPEPTEEGVHLVAIPERVVAVRRFTWWATDRRVARQTRRLERTVDAAGYTPVDDPSLLRYDAPWVLPFLRRNEVAVTVHPDGPGRA</sequence>
<evidence type="ECO:0000313" key="1">
    <source>
        <dbReference type="EMBL" id="UWM55707.1"/>
    </source>
</evidence>
<evidence type="ECO:0000313" key="2">
    <source>
        <dbReference type="Proteomes" id="UP001057580"/>
    </source>
</evidence>
<name>A0A9E7R4Z6_9EURY</name>
<reference evidence="1" key="1">
    <citation type="submission" date="2022-09" db="EMBL/GenBank/DDBJ databases">
        <title>Diverse halophilic archaea isolated from saline environments.</title>
        <authorList>
            <person name="Cui H.-L."/>
        </authorList>
    </citation>
    <scope>NUCLEOTIDE SEQUENCE</scope>
    <source>
        <strain evidence="1">ZS-35-S2</strain>
    </source>
</reference>
<dbReference type="AlphaFoldDB" id="A0A9E7R4Z6"/>
<organism evidence="1 2">
    <name type="scientific">Salinirubellus salinus</name>
    <dbReference type="NCBI Taxonomy" id="1364945"/>
    <lineage>
        <taxon>Archaea</taxon>
        <taxon>Methanobacteriati</taxon>
        <taxon>Methanobacteriota</taxon>
        <taxon>Stenosarchaea group</taxon>
        <taxon>Halobacteria</taxon>
        <taxon>Halobacteriales</taxon>
        <taxon>Natronomonadaceae</taxon>
        <taxon>Salinirubellus</taxon>
    </lineage>
</organism>
<dbReference type="Gene3D" id="3.20.80.10">
    <property type="entry name" value="Regulatory factor, effector binding domain"/>
    <property type="match status" value="1"/>
</dbReference>
<proteinExistence type="predicted"/>
<dbReference type="Proteomes" id="UP001057580">
    <property type="component" value="Chromosome"/>
</dbReference>
<dbReference type="InterPro" id="IPR006917">
    <property type="entry name" value="SOUL_heme-bd"/>
</dbReference>
<dbReference type="PANTHER" id="PTHR11220:SF1">
    <property type="entry name" value="HEME-BINDING PROTEIN 2"/>
    <property type="match status" value="1"/>
</dbReference>
<gene>
    <name evidence="1" type="ORF">N0B31_05330</name>
</gene>
<dbReference type="Pfam" id="PF04832">
    <property type="entry name" value="SOUL"/>
    <property type="match status" value="1"/>
</dbReference>
<dbReference type="GeneID" id="74941822"/>
<dbReference type="PANTHER" id="PTHR11220">
    <property type="entry name" value="HEME-BINDING PROTEIN-RELATED"/>
    <property type="match status" value="1"/>
</dbReference>